<comment type="caution">
    <text evidence="3">The sequence shown here is derived from an EMBL/GenBank/DDBJ whole genome shotgun (WGS) entry which is preliminary data.</text>
</comment>
<dbReference type="AlphaFoldDB" id="A0A8S1CL46"/>
<reference evidence="3 4" key="1">
    <citation type="submission" date="2020-04" db="EMBL/GenBank/DDBJ databases">
        <authorList>
            <person name="Alioto T."/>
            <person name="Alioto T."/>
            <person name="Gomez Garrido J."/>
        </authorList>
    </citation>
    <scope>NUCLEOTIDE SEQUENCE [LARGE SCALE GENOMIC DNA]</scope>
</reference>
<evidence type="ECO:0000256" key="1">
    <source>
        <dbReference type="SAM" id="MobiDB-lite"/>
    </source>
</evidence>
<dbReference type="InterPro" id="IPR026698">
    <property type="entry name" value="UPF_C3orf38"/>
</dbReference>
<feature type="region of interest" description="Disordered" evidence="1">
    <location>
        <begin position="130"/>
        <end position="159"/>
    </location>
</feature>
<name>A0A8S1CL46_9INSE</name>
<dbReference type="OrthoDB" id="6407068at2759"/>
<accession>A0A8S1CL46</accession>
<dbReference type="InterPro" id="IPR018222">
    <property type="entry name" value="Nuclear_transport_factor_2_euk"/>
</dbReference>
<evidence type="ECO:0000259" key="2">
    <source>
        <dbReference type="PROSITE" id="PS50177"/>
    </source>
</evidence>
<dbReference type="PANTHER" id="PTHR21084:SF1">
    <property type="entry name" value="DENSE INCISORS"/>
    <property type="match status" value="1"/>
</dbReference>
<dbReference type="Pfam" id="PF15008">
    <property type="entry name" value="DUF4518"/>
    <property type="match status" value="1"/>
</dbReference>
<dbReference type="Proteomes" id="UP000494165">
    <property type="component" value="Unassembled WGS sequence"/>
</dbReference>
<feature type="compositionally biased region" description="Basic and acidic residues" evidence="1">
    <location>
        <begin position="133"/>
        <end position="142"/>
    </location>
</feature>
<sequence>MQRTHKAKMLTELETEQLTGLLSLMGDDDLKSLTKTVTNTLIIPNDAKDAVSTILKYSPSVASVLGRKKITKELVFRYLHKMRVKGAEPSMNKSRMIELINKHFESDKKSRLGKTAEDRQETNLVPAITKIPKVKEETRPDEAQTSTSSGNEESRVVLTDQPASKIKESEEIDEYTDAEEMITEQSQVQISQKIPSDGTLQLFSETFIKWFYDLFNKGVADSGQKFGPEHFWPDSQLIIKVEGPNLNVVEERSSGNESSALLAQMRSHFDVLLNPNISADGVVAQTETHGLIKIVVCGTAHRKDLCVGFFEQSFLLIRDPTMQNNWRIKKTEMQMKTTIDGKSGQADLNAASFLPMILQ</sequence>
<dbReference type="PANTHER" id="PTHR21084">
    <property type="entry name" value="DENSE INCISORS"/>
    <property type="match status" value="1"/>
</dbReference>
<keyword evidence="4" id="KW-1185">Reference proteome</keyword>
<protein>
    <recommendedName>
        <fullName evidence="2">NTF2 domain-containing protein</fullName>
    </recommendedName>
</protein>
<feature type="domain" description="NTF2" evidence="2">
    <location>
        <begin position="203"/>
        <end position="335"/>
    </location>
</feature>
<gene>
    <name evidence="3" type="ORF">CLODIP_2_CD02556</name>
</gene>
<proteinExistence type="predicted"/>
<organism evidence="3 4">
    <name type="scientific">Cloeon dipterum</name>
    <dbReference type="NCBI Taxonomy" id="197152"/>
    <lineage>
        <taxon>Eukaryota</taxon>
        <taxon>Metazoa</taxon>
        <taxon>Ecdysozoa</taxon>
        <taxon>Arthropoda</taxon>
        <taxon>Hexapoda</taxon>
        <taxon>Insecta</taxon>
        <taxon>Pterygota</taxon>
        <taxon>Palaeoptera</taxon>
        <taxon>Ephemeroptera</taxon>
        <taxon>Pisciforma</taxon>
        <taxon>Baetidae</taxon>
        <taxon>Cloeon</taxon>
    </lineage>
</organism>
<dbReference type="PROSITE" id="PS50177">
    <property type="entry name" value="NTF2_DOMAIN"/>
    <property type="match status" value="1"/>
</dbReference>
<evidence type="ECO:0000313" key="4">
    <source>
        <dbReference type="Proteomes" id="UP000494165"/>
    </source>
</evidence>
<evidence type="ECO:0000313" key="3">
    <source>
        <dbReference type="EMBL" id="CAB3369062.1"/>
    </source>
</evidence>
<dbReference type="EMBL" id="CADEPI010000042">
    <property type="protein sequence ID" value="CAB3369062.1"/>
    <property type="molecule type" value="Genomic_DNA"/>
</dbReference>